<keyword evidence="2" id="KW-1185">Reference proteome</keyword>
<evidence type="ECO:0000313" key="2">
    <source>
        <dbReference type="Proteomes" id="UP000593568"/>
    </source>
</evidence>
<reference evidence="1 2" key="1">
    <citation type="journal article" date="2019" name="Genome Biol. Evol.">
        <title>Insights into the evolution of the New World diploid cottons (Gossypium, subgenus Houzingenia) based on genome sequencing.</title>
        <authorList>
            <person name="Grover C.E."/>
            <person name="Arick M.A. 2nd"/>
            <person name="Thrash A."/>
            <person name="Conover J.L."/>
            <person name="Sanders W.S."/>
            <person name="Peterson D.G."/>
            <person name="Frelichowski J.E."/>
            <person name="Scheffler J.A."/>
            <person name="Scheffler B.E."/>
            <person name="Wendel J.F."/>
        </authorList>
    </citation>
    <scope>NUCLEOTIDE SEQUENCE [LARGE SCALE GENOMIC DNA]</scope>
    <source>
        <strain evidence="1">8</strain>
        <tissue evidence="1">Leaf</tissue>
    </source>
</reference>
<protein>
    <submittedName>
        <fullName evidence="1">Uncharacterized protein</fullName>
    </submittedName>
</protein>
<proteinExistence type="predicted"/>
<dbReference type="AlphaFoldDB" id="A0A7J9DRB4"/>
<name>A0A7J9DRB4_9ROSI</name>
<accession>A0A7J9DRB4</accession>
<gene>
    <name evidence="1" type="ORF">Gotri_012617</name>
</gene>
<dbReference type="EMBL" id="JABEZW010000004">
    <property type="protein sequence ID" value="MBA0763104.1"/>
    <property type="molecule type" value="Genomic_DNA"/>
</dbReference>
<sequence length="36" mass="4316">MRLLKKIADIEIEDFPSHILENQKHMGELEFTKTFI</sequence>
<evidence type="ECO:0000313" key="1">
    <source>
        <dbReference type="EMBL" id="MBA0763104.1"/>
    </source>
</evidence>
<dbReference type="Proteomes" id="UP000593568">
    <property type="component" value="Unassembled WGS sequence"/>
</dbReference>
<comment type="caution">
    <text evidence="1">The sequence shown here is derived from an EMBL/GenBank/DDBJ whole genome shotgun (WGS) entry which is preliminary data.</text>
</comment>
<organism evidence="1 2">
    <name type="scientific">Gossypium trilobum</name>
    <dbReference type="NCBI Taxonomy" id="34281"/>
    <lineage>
        <taxon>Eukaryota</taxon>
        <taxon>Viridiplantae</taxon>
        <taxon>Streptophyta</taxon>
        <taxon>Embryophyta</taxon>
        <taxon>Tracheophyta</taxon>
        <taxon>Spermatophyta</taxon>
        <taxon>Magnoliopsida</taxon>
        <taxon>eudicotyledons</taxon>
        <taxon>Gunneridae</taxon>
        <taxon>Pentapetalae</taxon>
        <taxon>rosids</taxon>
        <taxon>malvids</taxon>
        <taxon>Malvales</taxon>
        <taxon>Malvaceae</taxon>
        <taxon>Malvoideae</taxon>
        <taxon>Gossypium</taxon>
    </lineage>
</organism>